<organism evidence="2 3">
    <name type="scientific">Hypsizygus marmoreus</name>
    <name type="common">White beech mushroom</name>
    <name type="synonym">Agaricus marmoreus</name>
    <dbReference type="NCBI Taxonomy" id="39966"/>
    <lineage>
        <taxon>Eukaryota</taxon>
        <taxon>Fungi</taxon>
        <taxon>Dikarya</taxon>
        <taxon>Basidiomycota</taxon>
        <taxon>Agaricomycotina</taxon>
        <taxon>Agaricomycetes</taxon>
        <taxon>Agaricomycetidae</taxon>
        <taxon>Agaricales</taxon>
        <taxon>Tricholomatineae</taxon>
        <taxon>Lyophyllaceae</taxon>
        <taxon>Hypsizygus</taxon>
    </lineage>
</organism>
<reference evidence="2" key="1">
    <citation type="submission" date="2018-04" db="EMBL/GenBank/DDBJ databases">
        <title>Whole genome sequencing of Hypsizygus marmoreus.</title>
        <authorList>
            <person name="Choi I.-G."/>
            <person name="Min B."/>
            <person name="Kim J.-G."/>
            <person name="Kim S."/>
            <person name="Oh Y.-L."/>
            <person name="Kong W.-S."/>
            <person name="Park H."/>
            <person name="Jeong J."/>
            <person name="Song E.-S."/>
        </authorList>
    </citation>
    <scope>NUCLEOTIDE SEQUENCE [LARGE SCALE GENOMIC DNA]</scope>
    <source>
        <strain evidence="2">51987-8</strain>
    </source>
</reference>
<evidence type="ECO:0000256" key="1">
    <source>
        <dbReference type="SAM" id="MobiDB-lite"/>
    </source>
</evidence>
<name>A0A369JIZ0_HYPMA</name>
<feature type="region of interest" description="Disordered" evidence="1">
    <location>
        <begin position="82"/>
        <end position="125"/>
    </location>
</feature>
<feature type="compositionally biased region" description="Basic and acidic residues" evidence="1">
    <location>
        <begin position="114"/>
        <end position="123"/>
    </location>
</feature>
<dbReference type="InParanoid" id="A0A369JIZ0"/>
<sequence>MTSLAGSQHTGINLNLIKISPCLIPPAITVSRGSILSLLPIIHLVSIAPNTLLATVYFNFQDVAIDELYTIDLRMDKKSKVYPKIPHSRSSLPPHPGAPRGDSTDQPPSVLSEGTRDKKKEALHTSSNPIFTLTRRVYRTGNMV</sequence>
<evidence type="ECO:0000313" key="2">
    <source>
        <dbReference type="EMBL" id="RDB22171.1"/>
    </source>
</evidence>
<dbReference type="EMBL" id="LUEZ02000052">
    <property type="protein sequence ID" value="RDB22171.1"/>
    <property type="molecule type" value="Genomic_DNA"/>
</dbReference>
<accession>A0A369JIZ0</accession>
<dbReference type="AlphaFoldDB" id="A0A369JIZ0"/>
<keyword evidence="3" id="KW-1185">Reference proteome</keyword>
<comment type="caution">
    <text evidence="2">The sequence shown here is derived from an EMBL/GenBank/DDBJ whole genome shotgun (WGS) entry which is preliminary data.</text>
</comment>
<dbReference type="Proteomes" id="UP000076154">
    <property type="component" value="Unassembled WGS sequence"/>
</dbReference>
<gene>
    <name evidence="2" type="ORF">Hypma_010589</name>
</gene>
<proteinExistence type="predicted"/>
<evidence type="ECO:0000313" key="3">
    <source>
        <dbReference type="Proteomes" id="UP000076154"/>
    </source>
</evidence>
<protein>
    <submittedName>
        <fullName evidence="2">Uncharacterized protein</fullName>
    </submittedName>
</protein>